<reference evidence="6" key="1">
    <citation type="submission" date="2022-12" db="EMBL/GenBank/DDBJ databases">
        <authorList>
            <person name="Deng Y."/>
            <person name="Zhang Y.-Q."/>
        </authorList>
    </citation>
    <scope>NUCLEOTIDE SEQUENCE</scope>
    <source>
        <strain evidence="6">CPCC 205372</strain>
    </source>
</reference>
<dbReference type="SUPFAM" id="SSF46689">
    <property type="entry name" value="Homeodomain-like"/>
    <property type="match status" value="1"/>
</dbReference>
<feature type="domain" description="HTH araC/xylS-type" evidence="5">
    <location>
        <begin position="230"/>
        <end position="331"/>
    </location>
</feature>
<keyword evidence="2" id="KW-0238">DNA-binding</keyword>
<dbReference type="PANTHER" id="PTHR47893">
    <property type="entry name" value="REGULATORY PROTEIN PCHR"/>
    <property type="match status" value="1"/>
</dbReference>
<accession>A0ABT4PMK6</accession>
<organism evidence="6 7">
    <name type="scientific">Mycobacterium hippophais</name>
    <dbReference type="NCBI Taxonomy" id="3016340"/>
    <lineage>
        <taxon>Bacteria</taxon>
        <taxon>Bacillati</taxon>
        <taxon>Actinomycetota</taxon>
        <taxon>Actinomycetes</taxon>
        <taxon>Mycobacteriales</taxon>
        <taxon>Mycobacteriaceae</taxon>
        <taxon>Mycobacterium</taxon>
    </lineage>
</organism>
<protein>
    <submittedName>
        <fullName evidence="6">Helix-turn-helix transcriptional regulator</fullName>
    </submittedName>
</protein>
<keyword evidence="1" id="KW-0805">Transcription regulation</keyword>
<dbReference type="InterPro" id="IPR018060">
    <property type="entry name" value="HTH_AraC"/>
</dbReference>
<evidence type="ECO:0000256" key="3">
    <source>
        <dbReference type="ARBA" id="ARBA00023163"/>
    </source>
</evidence>
<dbReference type="PROSITE" id="PS00041">
    <property type="entry name" value="HTH_ARAC_FAMILY_1"/>
    <property type="match status" value="1"/>
</dbReference>
<keyword evidence="3" id="KW-0804">Transcription</keyword>
<name>A0ABT4PMK6_9MYCO</name>
<evidence type="ECO:0000259" key="5">
    <source>
        <dbReference type="PROSITE" id="PS01124"/>
    </source>
</evidence>
<evidence type="ECO:0000313" key="7">
    <source>
        <dbReference type="Proteomes" id="UP001142153"/>
    </source>
</evidence>
<dbReference type="Pfam" id="PF12833">
    <property type="entry name" value="HTH_18"/>
    <property type="match status" value="1"/>
</dbReference>
<sequence>MIDKHTNMHSRPTRSSVELSDPHEVGPYLDAAYQARMRLHRTTEHLVEAPLLRHGRTDAGSFVIDEMRMPGTVEATPDALNRVMAVWPSAGRVSGHCGGIDGAAAAGDVALMSQPALPYEALSEDLTATVLLLDPALVVGAAHGKLDAVRSGSLRFERFTPVSAAAARMWRDTVTYVRDCVLADDTKATPLVLGHAGRLLGAVTLSAFPGVVPDDSAAHDRTDATPVLLRRAIAYIEENATNDIALNDIALAVHVSPRAVQYMFRRHLETTPLQYLRRTRLARAHRDLIAADRKCDTVTAIAAKWGFAHTGRFAVMYREAYGRSPHATLRD</sequence>
<dbReference type="InterPro" id="IPR018062">
    <property type="entry name" value="HTH_AraC-typ_CS"/>
</dbReference>
<evidence type="ECO:0000313" key="6">
    <source>
        <dbReference type="EMBL" id="MCZ8377795.1"/>
    </source>
</evidence>
<evidence type="ECO:0000256" key="2">
    <source>
        <dbReference type="ARBA" id="ARBA00023125"/>
    </source>
</evidence>
<proteinExistence type="predicted"/>
<dbReference type="RefSeq" id="WP_269892632.1">
    <property type="nucleotide sequence ID" value="NZ_JAPZPY010000001.1"/>
</dbReference>
<keyword evidence="7" id="KW-1185">Reference proteome</keyword>
<evidence type="ECO:0000256" key="4">
    <source>
        <dbReference type="SAM" id="MobiDB-lite"/>
    </source>
</evidence>
<dbReference type="EMBL" id="JAPZPY010000001">
    <property type="protein sequence ID" value="MCZ8377795.1"/>
    <property type="molecule type" value="Genomic_DNA"/>
</dbReference>
<dbReference type="Gene3D" id="1.10.10.60">
    <property type="entry name" value="Homeodomain-like"/>
    <property type="match status" value="1"/>
</dbReference>
<gene>
    <name evidence="6" type="ORF">O6P37_02870</name>
</gene>
<dbReference type="InterPro" id="IPR009057">
    <property type="entry name" value="Homeodomain-like_sf"/>
</dbReference>
<evidence type="ECO:0000256" key="1">
    <source>
        <dbReference type="ARBA" id="ARBA00023015"/>
    </source>
</evidence>
<dbReference type="PROSITE" id="PS01124">
    <property type="entry name" value="HTH_ARAC_FAMILY_2"/>
    <property type="match status" value="1"/>
</dbReference>
<dbReference type="Proteomes" id="UP001142153">
    <property type="component" value="Unassembled WGS sequence"/>
</dbReference>
<dbReference type="InterPro" id="IPR053142">
    <property type="entry name" value="PchR_regulatory_protein"/>
</dbReference>
<feature type="region of interest" description="Disordered" evidence="4">
    <location>
        <begin position="1"/>
        <end position="23"/>
    </location>
</feature>
<dbReference type="PANTHER" id="PTHR47893:SF1">
    <property type="entry name" value="REGULATORY PROTEIN PCHR"/>
    <property type="match status" value="1"/>
</dbReference>
<comment type="caution">
    <text evidence="6">The sequence shown here is derived from an EMBL/GenBank/DDBJ whole genome shotgun (WGS) entry which is preliminary data.</text>
</comment>
<dbReference type="SMART" id="SM00342">
    <property type="entry name" value="HTH_ARAC"/>
    <property type="match status" value="1"/>
</dbReference>